<sequence length="110" mass="12489">MDGRAYSQEEEKEGEVDGGWGCKFTVVSPAQARQTIPARQGMGDDVKRGRRGDVRRRMEAGRALYLRRQEAVKWHWESNVPSVLWPTALRNLMPHAQDLLPARLSQAGLF</sequence>
<dbReference type="GeneID" id="34564574"/>
<proteinExistence type="predicted"/>
<dbReference type="RefSeq" id="XP_022470463.1">
    <property type="nucleotide sequence ID" value="XM_022623064.1"/>
</dbReference>
<evidence type="ECO:0000313" key="1">
    <source>
        <dbReference type="EMBL" id="OHE93297.1"/>
    </source>
</evidence>
<dbReference type="EMBL" id="MJBS01000124">
    <property type="protein sequence ID" value="OHE93297.1"/>
    <property type="molecule type" value="Genomic_DNA"/>
</dbReference>
<comment type="caution">
    <text evidence="1">The sequence shown here is derived from an EMBL/GenBank/DDBJ whole genome shotgun (WGS) entry which is preliminary data.</text>
</comment>
<protein>
    <submittedName>
        <fullName evidence="1">Uncharacterized protein</fullName>
    </submittedName>
</protein>
<dbReference type="OrthoDB" id="10576430at2759"/>
<dbReference type="AlphaFoldDB" id="A0A1G4AVX8"/>
<dbReference type="Proteomes" id="UP000176998">
    <property type="component" value="Unassembled WGS sequence"/>
</dbReference>
<organism evidence="1 2">
    <name type="scientific">Colletotrichum orchidophilum</name>
    <dbReference type="NCBI Taxonomy" id="1209926"/>
    <lineage>
        <taxon>Eukaryota</taxon>
        <taxon>Fungi</taxon>
        <taxon>Dikarya</taxon>
        <taxon>Ascomycota</taxon>
        <taxon>Pezizomycotina</taxon>
        <taxon>Sordariomycetes</taxon>
        <taxon>Hypocreomycetidae</taxon>
        <taxon>Glomerellales</taxon>
        <taxon>Glomerellaceae</taxon>
        <taxon>Colletotrichum</taxon>
    </lineage>
</organism>
<reference evidence="1 2" key="1">
    <citation type="submission" date="2016-09" db="EMBL/GenBank/DDBJ databases">
        <authorList>
            <person name="Capua I."/>
            <person name="De Benedictis P."/>
            <person name="Joannis T."/>
            <person name="Lombin L.H."/>
            <person name="Cattoli G."/>
        </authorList>
    </citation>
    <scope>NUCLEOTIDE SEQUENCE [LARGE SCALE GENOMIC DNA]</scope>
    <source>
        <strain evidence="1 2">IMI 309357</strain>
    </source>
</reference>
<evidence type="ECO:0000313" key="2">
    <source>
        <dbReference type="Proteomes" id="UP000176998"/>
    </source>
</evidence>
<gene>
    <name evidence="1" type="ORF">CORC01_11440</name>
</gene>
<name>A0A1G4AVX8_9PEZI</name>
<keyword evidence="2" id="KW-1185">Reference proteome</keyword>
<accession>A0A1G4AVX8</accession>